<organism evidence="1 2">
    <name type="scientific">Cichorium intybus</name>
    <name type="common">Chicory</name>
    <dbReference type="NCBI Taxonomy" id="13427"/>
    <lineage>
        <taxon>Eukaryota</taxon>
        <taxon>Viridiplantae</taxon>
        <taxon>Streptophyta</taxon>
        <taxon>Embryophyta</taxon>
        <taxon>Tracheophyta</taxon>
        <taxon>Spermatophyta</taxon>
        <taxon>Magnoliopsida</taxon>
        <taxon>eudicotyledons</taxon>
        <taxon>Gunneridae</taxon>
        <taxon>Pentapetalae</taxon>
        <taxon>asterids</taxon>
        <taxon>campanulids</taxon>
        <taxon>Asterales</taxon>
        <taxon>Asteraceae</taxon>
        <taxon>Cichorioideae</taxon>
        <taxon>Cichorieae</taxon>
        <taxon>Cichoriinae</taxon>
        <taxon>Cichorium</taxon>
    </lineage>
</organism>
<evidence type="ECO:0000313" key="1">
    <source>
        <dbReference type="EMBL" id="KAI3765398.1"/>
    </source>
</evidence>
<protein>
    <submittedName>
        <fullName evidence="1">Uncharacterized protein</fullName>
    </submittedName>
</protein>
<evidence type="ECO:0000313" key="2">
    <source>
        <dbReference type="Proteomes" id="UP001055811"/>
    </source>
</evidence>
<dbReference type="Proteomes" id="UP001055811">
    <property type="component" value="Linkage Group LG03"/>
</dbReference>
<comment type="caution">
    <text evidence="1">The sequence shown here is derived from an EMBL/GenBank/DDBJ whole genome shotgun (WGS) entry which is preliminary data.</text>
</comment>
<accession>A0ACB9F248</accession>
<name>A0ACB9F248_CICIN</name>
<gene>
    <name evidence="1" type="ORF">L2E82_15431</name>
</gene>
<proteinExistence type="predicted"/>
<dbReference type="EMBL" id="CM042011">
    <property type="protein sequence ID" value="KAI3765398.1"/>
    <property type="molecule type" value="Genomic_DNA"/>
</dbReference>
<keyword evidence="2" id="KW-1185">Reference proteome</keyword>
<reference evidence="2" key="1">
    <citation type="journal article" date="2022" name="Mol. Ecol. Resour.">
        <title>The genomes of chicory, endive, great burdock and yacon provide insights into Asteraceae palaeo-polyploidization history and plant inulin production.</title>
        <authorList>
            <person name="Fan W."/>
            <person name="Wang S."/>
            <person name="Wang H."/>
            <person name="Wang A."/>
            <person name="Jiang F."/>
            <person name="Liu H."/>
            <person name="Zhao H."/>
            <person name="Xu D."/>
            <person name="Zhang Y."/>
        </authorList>
    </citation>
    <scope>NUCLEOTIDE SEQUENCE [LARGE SCALE GENOMIC DNA]</scope>
    <source>
        <strain evidence="2">cv. Punajuju</strain>
    </source>
</reference>
<sequence>MAAEAQQFFDLFDSYWFAHQIFNKPHILNTRLNKDEEPIAKLTQTLVFPAVPTVNVRSYSAQLLMDTNNQSFISDSPSSVLNLETPRLQTIYSGMEVKEIQELPVKEKDRVSRRRRKRKSRSKSLSELEFEELKGFMDLGFVFSEKDKDSSLVSIIPGLQRLGEDEKEEVDGYVVASRPYLSEAWDDLENKREEESLRLVRIPALGNEMEIKNQLRFWAHSVASVVR</sequence>
<reference evidence="1 2" key="2">
    <citation type="journal article" date="2022" name="Mol. Ecol. Resour.">
        <title>The genomes of chicory, endive, great burdock and yacon provide insights into Asteraceae paleo-polyploidization history and plant inulin production.</title>
        <authorList>
            <person name="Fan W."/>
            <person name="Wang S."/>
            <person name="Wang H."/>
            <person name="Wang A."/>
            <person name="Jiang F."/>
            <person name="Liu H."/>
            <person name="Zhao H."/>
            <person name="Xu D."/>
            <person name="Zhang Y."/>
        </authorList>
    </citation>
    <scope>NUCLEOTIDE SEQUENCE [LARGE SCALE GENOMIC DNA]</scope>
    <source>
        <strain evidence="2">cv. Punajuju</strain>
        <tissue evidence="1">Leaves</tissue>
    </source>
</reference>